<dbReference type="InterPro" id="IPR002937">
    <property type="entry name" value="Amino_oxidase"/>
</dbReference>
<keyword evidence="6" id="KW-1185">Reference proteome</keyword>
<comment type="caution">
    <text evidence="5">The sequence shown here is derived from an EMBL/GenBank/DDBJ whole genome shotgun (WGS) entry which is preliminary data.</text>
</comment>
<protein>
    <recommendedName>
        <fullName evidence="3">Pyridine nucleotide-disulfide oxidoreductase domain-containing protein 2</fullName>
    </recommendedName>
</protein>
<evidence type="ECO:0000259" key="4">
    <source>
        <dbReference type="Pfam" id="PF01593"/>
    </source>
</evidence>
<accession>A0AAP8MGF4</accession>
<comment type="function">
    <text evidence="1">Probable oxidoreductase that may play a role as regulator of mitochondrial function.</text>
</comment>
<reference evidence="5 6" key="1">
    <citation type="submission" date="2018-01" db="EMBL/GenBank/DDBJ databases">
        <title>The draft genome sequence of Halioglobus japonicus S1-36.</title>
        <authorList>
            <person name="Du Z.-J."/>
            <person name="Shi M.-J."/>
        </authorList>
    </citation>
    <scope>NUCLEOTIDE SEQUENCE [LARGE SCALE GENOMIC DNA]</scope>
    <source>
        <strain evidence="5 6">S1-36</strain>
    </source>
</reference>
<dbReference type="SUPFAM" id="SSF51905">
    <property type="entry name" value="FAD/NAD(P)-binding domain"/>
    <property type="match status" value="1"/>
</dbReference>
<name>A0AAP8MGF4_9GAMM</name>
<evidence type="ECO:0000256" key="3">
    <source>
        <dbReference type="ARBA" id="ARBA00040298"/>
    </source>
</evidence>
<dbReference type="PANTHER" id="PTHR10668:SF103">
    <property type="entry name" value="PYRIDINE NUCLEOTIDE-DISULFIDE OXIDOREDUCTASE DOMAIN-CONTAINING PROTEIN 2"/>
    <property type="match status" value="1"/>
</dbReference>
<dbReference type="KEGG" id="hja:BST95_16490"/>
<feature type="domain" description="Amine oxidase" evidence="4">
    <location>
        <begin position="15"/>
        <end position="501"/>
    </location>
</feature>
<evidence type="ECO:0000256" key="1">
    <source>
        <dbReference type="ARBA" id="ARBA00037217"/>
    </source>
</evidence>
<dbReference type="Pfam" id="PF01593">
    <property type="entry name" value="Amino_oxidase"/>
    <property type="match status" value="1"/>
</dbReference>
<dbReference type="AlphaFoldDB" id="A0AAP8MGF4"/>
<evidence type="ECO:0000313" key="6">
    <source>
        <dbReference type="Proteomes" id="UP000235162"/>
    </source>
</evidence>
<dbReference type="InterPro" id="IPR036188">
    <property type="entry name" value="FAD/NAD-bd_sf"/>
</dbReference>
<dbReference type="PANTHER" id="PTHR10668">
    <property type="entry name" value="PHYTOENE DEHYDROGENASE"/>
    <property type="match status" value="1"/>
</dbReference>
<sequence>MTHYDSVVIGAGHNGLTCAAYLAAKGQRVLVVEAGANVGGLAALREFHPGFKVNVAHSLNHFSERVCADLKLESHGYRPASEAMQTVGLGLNGHHVRISDVEVTGATGEDAARYPEYRHQLKTFAKALAPFWGKTMPGIGDNSPGELFTFAQLGLKLRMLGKDDMLEFLRVATLPMRDLMDDNFENELLQAALAWDGVIGGKLAPRSPNQSVFTLLYRMCGAHDGMHSVPASGIDGLMQALRSAAEAAGAEVRCNAPVKRILVDGTSGELLASGVELASGEVITASRIVSSADPQRTFMELVGARNLEIEFSNRISRLRCEGYVAKLHLALNGMPAFAGLEQPDGRMIIASQMDDIEFAFDDAKYGGYSEDPVMEVVVPSLHQEGLAPAGQHVLSAHVMYVPANLKGGWTEEARLKLTASLLEKLERYAPGIQSQVVHAELLTPADIEAQYHVTGGHWHHTEFAVDQMLMMRPTYEAAQYSTPLAGLYLCGAGTHPGGGLTGTPGFNAAREILK</sequence>
<dbReference type="Proteomes" id="UP000235162">
    <property type="component" value="Unassembled WGS sequence"/>
</dbReference>
<dbReference type="RefSeq" id="WP_084200587.1">
    <property type="nucleotide sequence ID" value="NZ_BMYL01000001.1"/>
</dbReference>
<comment type="subunit">
    <text evidence="2">Interacts with COX5B; this interaction may contribute to localize PYROXD2 to the inner face of the inner mitochondrial membrane.</text>
</comment>
<evidence type="ECO:0000256" key="2">
    <source>
        <dbReference type="ARBA" id="ARBA00038825"/>
    </source>
</evidence>
<evidence type="ECO:0000313" key="5">
    <source>
        <dbReference type="EMBL" id="PLW87336.1"/>
    </source>
</evidence>
<gene>
    <name evidence="5" type="ORF">C0029_01710</name>
</gene>
<organism evidence="5 6">
    <name type="scientific">Halioglobus japonicus</name>
    <dbReference type="NCBI Taxonomy" id="930805"/>
    <lineage>
        <taxon>Bacteria</taxon>
        <taxon>Pseudomonadati</taxon>
        <taxon>Pseudomonadota</taxon>
        <taxon>Gammaproteobacteria</taxon>
        <taxon>Cellvibrionales</taxon>
        <taxon>Halieaceae</taxon>
        <taxon>Halioglobus</taxon>
    </lineage>
</organism>
<dbReference type="GO" id="GO:0016491">
    <property type="term" value="F:oxidoreductase activity"/>
    <property type="evidence" value="ECO:0007669"/>
    <property type="project" value="InterPro"/>
</dbReference>
<dbReference type="Gene3D" id="3.50.50.60">
    <property type="entry name" value="FAD/NAD(P)-binding domain"/>
    <property type="match status" value="2"/>
</dbReference>
<proteinExistence type="predicted"/>
<dbReference type="EMBL" id="PKUR01000001">
    <property type="protein sequence ID" value="PLW87336.1"/>
    <property type="molecule type" value="Genomic_DNA"/>
</dbReference>